<evidence type="ECO:0000313" key="3">
    <source>
        <dbReference type="EMBL" id="GCA94374.1"/>
    </source>
</evidence>
<proteinExistence type="inferred from homology"/>
<dbReference type="CDD" id="cd00093">
    <property type="entry name" value="HTH_XRE"/>
    <property type="match status" value="1"/>
</dbReference>
<dbReference type="InterPro" id="IPR010982">
    <property type="entry name" value="Lambda_DNA-bd_dom_sf"/>
</dbReference>
<comment type="caution">
    <text evidence="3">The sequence shown here is derived from an EMBL/GenBank/DDBJ whole genome shotgun (WGS) entry which is preliminary data.</text>
</comment>
<dbReference type="RefSeq" id="WP_002796047.1">
    <property type="nucleotide sequence ID" value="NZ_BHVU01000196.1"/>
</dbReference>
<feature type="domain" description="HTH cro/C1-type" evidence="2">
    <location>
        <begin position="18"/>
        <end position="72"/>
    </location>
</feature>
<reference evidence="3 4" key="1">
    <citation type="journal article" date="2019" name="Appl. Environ. Microbiol.">
        <title>Co-occurrence of broad and narrow host-range viruses infecting the toxic bloom-forming cyanobacterium Microcystis aeruginosa.</title>
        <authorList>
            <person name="Morimoto D."/>
            <person name="Tominaga K."/>
            <person name="Nishimura Y."/>
            <person name="Yoshida N."/>
            <person name="Kimura S."/>
            <person name="Sako Y."/>
            <person name="Yoshida T."/>
        </authorList>
    </citation>
    <scope>NUCLEOTIDE SEQUENCE [LARGE SCALE GENOMIC DNA]</scope>
    <source>
        <strain evidence="3 4">11-30S32</strain>
    </source>
</reference>
<dbReference type="PANTHER" id="PTHR43236">
    <property type="entry name" value="ANTITOXIN HIGA1"/>
    <property type="match status" value="1"/>
</dbReference>
<dbReference type="SMART" id="SM00530">
    <property type="entry name" value="HTH_XRE"/>
    <property type="match status" value="1"/>
</dbReference>
<dbReference type="AlphaFoldDB" id="A0A510PKL7"/>
<dbReference type="Gene3D" id="1.10.10.2910">
    <property type="match status" value="1"/>
</dbReference>
<evidence type="ECO:0000259" key="2">
    <source>
        <dbReference type="PROSITE" id="PS50943"/>
    </source>
</evidence>
<name>A0A510PKL7_MICAE</name>
<comment type="similarity">
    <text evidence="1">Belongs to the short-chain fatty acyl-CoA assimilation regulator (ScfR) family.</text>
</comment>
<evidence type="ECO:0000313" key="4">
    <source>
        <dbReference type="Proteomes" id="UP000321223"/>
    </source>
</evidence>
<dbReference type="PANTHER" id="PTHR43236:SF1">
    <property type="entry name" value="BLL7220 PROTEIN"/>
    <property type="match status" value="1"/>
</dbReference>
<accession>A0A510PKL7</accession>
<organism evidence="3 4">
    <name type="scientific">Microcystis aeruginosa 11-30S32</name>
    <dbReference type="NCBI Taxonomy" id="2358142"/>
    <lineage>
        <taxon>Bacteria</taxon>
        <taxon>Bacillati</taxon>
        <taxon>Cyanobacteriota</taxon>
        <taxon>Cyanophyceae</taxon>
        <taxon>Oscillatoriophycideae</taxon>
        <taxon>Chroococcales</taxon>
        <taxon>Microcystaceae</taxon>
        <taxon>Microcystis</taxon>
    </lineage>
</organism>
<protein>
    <submittedName>
        <fullName evidence="3">ImmA/IrrE family metallo-endopeptidase</fullName>
    </submittedName>
</protein>
<evidence type="ECO:0000256" key="1">
    <source>
        <dbReference type="ARBA" id="ARBA00007227"/>
    </source>
</evidence>
<dbReference type="PROSITE" id="PS50943">
    <property type="entry name" value="HTH_CROC1"/>
    <property type="match status" value="1"/>
</dbReference>
<dbReference type="InterPro" id="IPR010359">
    <property type="entry name" value="IrrE_HExxH"/>
</dbReference>
<dbReference type="EMBL" id="BHVU01000196">
    <property type="protein sequence ID" value="GCA94374.1"/>
    <property type="molecule type" value="Genomic_DNA"/>
</dbReference>
<dbReference type="Proteomes" id="UP000321223">
    <property type="component" value="Unassembled WGS sequence"/>
</dbReference>
<dbReference type="InterPro" id="IPR001387">
    <property type="entry name" value="Cro/C1-type_HTH"/>
</dbReference>
<dbReference type="Gene3D" id="1.10.260.40">
    <property type="entry name" value="lambda repressor-like DNA-binding domains"/>
    <property type="match status" value="1"/>
</dbReference>
<gene>
    <name evidence="3" type="ORF">MAE30S32_30260</name>
</gene>
<dbReference type="GO" id="GO:0003677">
    <property type="term" value="F:DNA binding"/>
    <property type="evidence" value="ECO:0007669"/>
    <property type="project" value="InterPro"/>
</dbReference>
<dbReference type="Pfam" id="PF01381">
    <property type="entry name" value="HTH_3"/>
    <property type="match status" value="1"/>
</dbReference>
<dbReference type="Pfam" id="PF06114">
    <property type="entry name" value="Peptidase_M78"/>
    <property type="match status" value="1"/>
</dbReference>
<dbReference type="SUPFAM" id="SSF47413">
    <property type="entry name" value="lambda repressor-like DNA-binding domains"/>
    <property type="match status" value="1"/>
</dbReference>
<sequence length="402" mass="46685">MTNNILDRINPYDLGKRLKQAREQRGMTQEAAAKIIEVARTTLVAIEKGERRLKSSELVNLARAYGKSVSDFLVLTPPIESFEVQFRSASRRGEAEKTEVQSVILRFQEFCQNYLELEELMKSPLPRNYPPEYHLDDTFPINIIAESIANAERQRLGLGDKPISLLRDILEQEVGIRIFYLPMPSQSKCSEMYSYNETIGACIAINANHPRERQLWSLAHGYLHFLAHRYQPVIDYLDEYQRMPKSEQLAEAFPKYFLMPTSSLLKRYNDIKQSQGKFTPTHLITLAHYYGVSIQALCYRLEEMQLLPSGTYNRLKDSRFKIREAQQELGLENNPNKSYDLTPTHYQHLAIEAYNRELITEGAFAHFLGVDRLEARRLAEILREPSQELTEDYRDIDLTKIK</sequence>
<dbReference type="InterPro" id="IPR052345">
    <property type="entry name" value="Rad_response_metalloprotease"/>
</dbReference>